<accession>A0A1X2GR94</accession>
<dbReference type="EMBL" id="MCGT01000005">
    <property type="protein sequence ID" value="ORX59512.1"/>
    <property type="molecule type" value="Genomic_DNA"/>
</dbReference>
<comment type="caution">
    <text evidence="2">The sequence shown here is derived from an EMBL/GenBank/DDBJ whole genome shotgun (WGS) entry which is preliminary data.</text>
</comment>
<evidence type="ECO:0000313" key="2">
    <source>
        <dbReference type="EMBL" id="ORX59512.1"/>
    </source>
</evidence>
<dbReference type="Proteomes" id="UP000242146">
    <property type="component" value="Unassembled WGS sequence"/>
</dbReference>
<gene>
    <name evidence="2" type="ORF">DM01DRAFT_1332986</name>
</gene>
<protein>
    <submittedName>
        <fullName evidence="2">Uncharacterized protein</fullName>
    </submittedName>
</protein>
<name>A0A1X2GR94_9FUNG</name>
<evidence type="ECO:0000313" key="3">
    <source>
        <dbReference type="Proteomes" id="UP000242146"/>
    </source>
</evidence>
<keyword evidence="3" id="KW-1185">Reference proteome</keyword>
<reference evidence="2 3" key="1">
    <citation type="submission" date="2016-07" db="EMBL/GenBank/DDBJ databases">
        <title>Pervasive Adenine N6-methylation of Active Genes in Fungi.</title>
        <authorList>
            <consortium name="DOE Joint Genome Institute"/>
            <person name="Mondo S.J."/>
            <person name="Dannebaum R.O."/>
            <person name="Kuo R.C."/>
            <person name="Labutti K."/>
            <person name="Haridas S."/>
            <person name="Kuo A."/>
            <person name="Salamov A."/>
            <person name="Ahrendt S.R."/>
            <person name="Lipzen A."/>
            <person name="Sullivan W."/>
            <person name="Andreopoulos W.B."/>
            <person name="Clum A."/>
            <person name="Lindquist E."/>
            <person name="Daum C."/>
            <person name="Ramamoorthy G.K."/>
            <person name="Gryganskyi A."/>
            <person name="Culley D."/>
            <person name="Magnuson J.K."/>
            <person name="James T.Y."/>
            <person name="O'Malley M.A."/>
            <person name="Stajich J.E."/>
            <person name="Spatafora J.W."/>
            <person name="Visel A."/>
            <person name="Grigoriev I.V."/>
        </authorList>
    </citation>
    <scope>NUCLEOTIDE SEQUENCE [LARGE SCALE GENOMIC DNA]</scope>
    <source>
        <strain evidence="2 3">NRRL 3301</strain>
    </source>
</reference>
<organism evidence="2 3">
    <name type="scientific">Hesseltinella vesiculosa</name>
    <dbReference type="NCBI Taxonomy" id="101127"/>
    <lineage>
        <taxon>Eukaryota</taxon>
        <taxon>Fungi</taxon>
        <taxon>Fungi incertae sedis</taxon>
        <taxon>Mucoromycota</taxon>
        <taxon>Mucoromycotina</taxon>
        <taxon>Mucoromycetes</taxon>
        <taxon>Mucorales</taxon>
        <taxon>Cunninghamellaceae</taxon>
        <taxon>Hesseltinella</taxon>
    </lineage>
</organism>
<sequence>MTPRQDIATPRAAHRKHHDTKSTHRNIKTIHRNTRSDISAQHQEAQHLAEVTIRG</sequence>
<evidence type="ECO:0000256" key="1">
    <source>
        <dbReference type="SAM" id="MobiDB-lite"/>
    </source>
</evidence>
<proteinExistence type="predicted"/>
<dbReference type="AlphaFoldDB" id="A0A1X2GR94"/>
<feature type="compositionally biased region" description="Basic residues" evidence="1">
    <location>
        <begin position="12"/>
        <end position="24"/>
    </location>
</feature>
<feature type="region of interest" description="Disordered" evidence="1">
    <location>
        <begin position="1"/>
        <end position="24"/>
    </location>
</feature>